<dbReference type="PANTHER" id="PTHR39518">
    <property type="entry name" value="UPF0215 PROTEIN MJ1150"/>
    <property type="match status" value="1"/>
</dbReference>
<dbReference type="PIRSF" id="PIRSF006380">
    <property type="entry name" value="UCP006380"/>
    <property type="match status" value="1"/>
</dbReference>
<name>A0A098EEZ2_9ZZZZ</name>
<reference evidence="1" key="1">
    <citation type="submission" date="2014-09" db="EMBL/GenBank/DDBJ databases">
        <authorList>
            <person name="Probst J Alexander"/>
        </authorList>
    </citation>
    <scope>NUCLEOTIDE SEQUENCE</scope>
</reference>
<sequence>MFRGGSFIDGVMKRETDVDGKDITRTIIDMMKKTRHKDLRVIMLGGITYAGFNIADIKQIFNETHIPVIVVVRKFPNFEKIRNALKNFADFEERWKLIEGTGKPKKVKVKSVDERQGFVYIQKCGINLSDAKEIVKISTTRGLMPEPIRIAHIIASGIVLGESHGDA</sequence>
<dbReference type="EMBL" id="CCXY01000364">
    <property type="protein sequence ID" value="CEG13600.1"/>
    <property type="molecule type" value="Genomic_DNA"/>
</dbReference>
<gene>
    <name evidence="1" type="ORF">MSIBF_A4260002</name>
</gene>
<organism evidence="1">
    <name type="scientific">groundwater metagenome</name>
    <dbReference type="NCBI Taxonomy" id="717931"/>
    <lineage>
        <taxon>unclassified sequences</taxon>
        <taxon>metagenomes</taxon>
        <taxon>ecological metagenomes</taxon>
    </lineage>
</organism>
<dbReference type="Pfam" id="PF01949">
    <property type="entry name" value="Endo_dU"/>
    <property type="match status" value="1"/>
</dbReference>
<dbReference type="PANTHER" id="PTHR39518:SF2">
    <property type="entry name" value="UPF0215 PROTEIN MJ1150"/>
    <property type="match status" value="1"/>
</dbReference>
<accession>A0A098EEZ2</accession>
<evidence type="ECO:0000313" key="1">
    <source>
        <dbReference type="EMBL" id="CEG13600.1"/>
    </source>
</evidence>
<dbReference type="InterPro" id="IPR002802">
    <property type="entry name" value="Endo_dU"/>
</dbReference>
<dbReference type="AlphaFoldDB" id="A0A098EEZ2"/>
<protein>
    <submittedName>
        <fullName evidence="1">Uncharacterized protein</fullName>
    </submittedName>
</protein>
<proteinExistence type="inferred from homology"/>
<dbReference type="HAMAP" id="MF_00582">
    <property type="entry name" value="UPF0215"/>
    <property type="match status" value="1"/>
</dbReference>
<dbReference type="Gene3D" id="3.30.2170.10">
    <property type="entry name" value="archaeoglobus fulgidus dsm 4304 superfamily"/>
    <property type="match status" value="1"/>
</dbReference>